<evidence type="ECO:0000313" key="3">
    <source>
        <dbReference type="EMBL" id="MEN3540916.1"/>
    </source>
</evidence>
<dbReference type="EMBL" id="JBDJAW010000064">
    <property type="protein sequence ID" value="MEN3540916.1"/>
    <property type="molecule type" value="Genomic_DNA"/>
</dbReference>
<dbReference type="SUPFAM" id="SSF47413">
    <property type="entry name" value="lambda repressor-like DNA-binding domains"/>
    <property type="match status" value="1"/>
</dbReference>
<evidence type="ECO:0000313" key="4">
    <source>
        <dbReference type="Proteomes" id="UP001447516"/>
    </source>
</evidence>
<protein>
    <submittedName>
        <fullName evidence="3">Helix-turn-helix transcriptional regulator</fullName>
    </submittedName>
</protein>
<dbReference type="SMART" id="SM00530">
    <property type="entry name" value="HTH_XRE"/>
    <property type="match status" value="1"/>
</dbReference>
<gene>
    <name evidence="3" type="ORF">AAH991_37785</name>
</gene>
<evidence type="ECO:0000259" key="2">
    <source>
        <dbReference type="PROSITE" id="PS50943"/>
    </source>
</evidence>
<dbReference type="InterPro" id="IPR041413">
    <property type="entry name" value="MLTR_LBD"/>
</dbReference>
<dbReference type="PANTHER" id="PTHR35010">
    <property type="entry name" value="BLL4672 PROTEIN-RELATED"/>
    <property type="match status" value="1"/>
</dbReference>
<dbReference type="Pfam" id="PF13560">
    <property type="entry name" value="HTH_31"/>
    <property type="match status" value="1"/>
</dbReference>
<dbReference type="PANTHER" id="PTHR35010:SF2">
    <property type="entry name" value="BLL4672 PROTEIN"/>
    <property type="match status" value="1"/>
</dbReference>
<dbReference type="InterPro" id="IPR001387">
    <property type="entry name" value="Cro/C1-type_HTH"/>
</dbReference>
<dbReference type="Pfam" id="PF17765">
    <property type="entry name" value="MLTR_LBD"/>
    <property type="match status" value="1"/>
</dbReference>
<accession>A0ABV0B3H3</accession>
<feature type="region of interest" description="Disordered" evidence="1">
    <location>
        <begin position="275"/>
        <end position="311"/>
    </location>
</feature>
<dbReference type="RefSeq" id="WP_346230755.1">
    <property type="nucleotide sequence ID" value="NZ_JBDJAW010000064.1"/>
</dbReference>
<dbReference type="CDD" id="cd00093">
    <property type="entry name" value="HTH_XRE"/>
    <property type="match status" value="1"/>
</dbReference>
<dbReference type="Gene3D" id="1.10.260.40">
    <property type="entry name" value="lambda repressor-like DNA-binding domains"/>
    <property type="match status" value="1"/>
</dbReference>
<keyword evidence="4" id="KW-1185">Reference proteome</keyword>
<name>A0ABV0B3H3_9ACTN</name>
<sequence length="311" mass="34596">MDRATLADFLRRHREALRPEDVGLPAGARRRAPGLRREEVAALAVMSADYYTRLEQQRGPQPSVQMLASLARALRLTNDECDYLFRIAGHNPPAPMPGATDVAPALLRVLDRLDDTPALILSALAETLVQNRMAEALFGDRSGYSGLARSEIFRWFTDPAERLRYPEDDRDRQSRALVANLRAAHGSMGAKSRAGDLVRALREASAEFAGLWERHEVAKRFEDHKTLIHPELGPIELDCQVLFTEDQSQALLVLTAPPRTEAYEKLRLLATLGRQRLAETGTDAEPGRGSTPRPRSRPAGEPAAFGRRKRP</sequence>
<dbReference type="Gene3D" id="3.30.450.180">
    <property type="match status" value="1"/>
</dbReference>
<dbReference type="PROSITE" id="PS50943">
    <property type="entry name" value="HTH_CROC1"/>
    <property type="match status" value="1"/>
</dbReference>
<evidence type="ECO:0000256" key="1">
    <source>
        <dbReference type="SAM" id="MobiDB-lite"/>
    </source>
</evidence>
<dbReference type="InterPro" id="IPR010982">
    <property type="entry name" value="Lambda_DNA-bd_dom_sf"/>
</dbReference>
<comment type="caution">
    <text evidence="3">The sequence shown here is derived from an EMBL/GenBank/DDBJ whole genome shotgun (WGS) entry which is preliminary data.</text>
</comment>
<organism evidence="3 4">
    <name type="scientific">Microbispora maris</name>
    <dbReference type="NCBI Taxonomy" id="3144104"/>
    <lineage>
        <taxon>Bacteria</taxon>
        <taxon>Bacillati</taxon>
        <taxon>Actinomycetota</taxon>
        <taxon>Actinomycetes</taxon>
        <taxon>Streptosporangiales</taxon>
        <taxon>Streptosporangiaceae</taxon>
        <taxon>Microbispora</taxon>
    </lineage>
</organism>
<proteinExistence type="predicted"/>
<dbReference type="Proteomes" id="UP001447516">
    <property type="component" value="Unassembled WGS sequence"/>
</dbReference>
<reference evidence="3 4" key="1">
    <citation type="submission" date="2024-05" db="EMBL/GenBank/DDBJ databases">
        <title>Microbispora sp.ZYX-F-249.</title>
        <authorList>
            <person name="Xie H."/>
        </authorList>
    </citation>
    <scope>NUCLEOTIDE SEQUENCE [LARGE SCALE GENOMIC DNA]</scope>
    <source>
        <strain evidence="3 4">ZYX-F-249</strain>
    </source>
</reference>
<feature type="domain" description="HTH cro/C1-type" evidence="2">
    <location>
        <begin position="28"/>
        <end position="81"/>
    </location>
</feature>